<comment type="caution">
    <text evidence="1">The sequence shown here is derived from an EMBL/GenBank/DDBJ whole genome shotgun (WGS) entry which is preliminary data.</text>
</comment>
<organism evidence="1 2">
    <name type="scientific">Oryza meyeriana var. granulata</name>
    <dbReference type="NCBI Taxonomy" id="110450"/>
    <lineage>
        <taxon>Eukaryota</taxon>
        <taxon>Viridiplantae</taxon>
        <taxon>Streptophyta</taxon>
        <taxon>Embryophyta</taxon>
        <taxon>Tracheophyta</taxon>
        <taxon>Spermatophyta</taxon>
        <taxon>Magnoliopsida</taxon>
        <taxon>Liliopsida</taxon>
        <taxon>Poales</taxon>
        <taxon>Poaceae</taxon>
        <taxon>BOP clade</taxon>
        <taxon>Oryzoideae</taxon>
        <taxon>Oryzeae</taxon>
        <taxon>Oryzinae</taxon>
        <taxon>Oryza</taxon>
        <taxon>Oryza meyeriana</taxon>
    </lineage>
</organism>
<proteinExistence type="predicted"/>
<name>A0A6G1D9B1_9ORYZ</name>
<dbReference type="Proteomes" id="UP000479710">
    <property type="component" value="Unassembled WGS sequence"/>
</dbReference>
<accession>A0A6G1D9B1</accession>
<keyword evidence="2" id="KW-1185">Reference proteome</keyword>
<sequence length="201" mass="23051">MKKTCHKRKVDSNDGDEPATKKLKSLNWTNLKSFIDECAALSPTHVQTLTDLHFDGILRMTLEGSTGGVSNRPVETPRIQFYTKEIVKSILKLDRDPADGTYGCVSAIEGTCYYHDDFDREVEPRGGNHGNPWPEELRHLDAIYVDQQQAFTEALQRFDNQTRQFARDIEQWIMHVQEGSWSIFPTPSFCMQPPKVLYQEA</sequence>
<dbReference type="OrthoDB" id="703343at2759"/>
<reference evidence="1 2" key="1">
    <citation type="submission" date="2019-11" db="EMBL/GenBank/DDBJ databases">
        <title>Whole genome sequence of Oryza granulata.</title>
        <authorList>
            <person name="Li W."/>
        </authorList>
    </citation>
    <scope>NUCLEOTIDE SEQUENCE [LARGE SCALE GENOMIC DNA]</scope>
    <source>
        <strain evidence="2">cv. Menghai</strain>
        <tissue evidence="1">Leaf</tissue>
    </source>
</reference>
<gene>
    <name evidence="1" type="ORF">E2562_030265</name>
</gene>
<dbReference type="AlphaFoldDB" id="A0A6G1D9B1"/>
<evidence type="ECO:0000313" key="1">
    <source>
        <dbReference type="EMBL" id="KAF0908970.1"/>
    </source>
</evidence>
<evidence type="ECO:0000313" key="2">
    <source>
        <dbReference type="Proteomes" id="UP000479710"/>
    </source>
</evidence>
<dbReference type="EMBL" id="SPHZ02000007">
    <property type="protein sequence ID" value="KAF0908970.1"/>
    <property type="molecule type" value="Genomic_DNA"/>
</dbReference>
<protein>
    <submittedName>
        <fullName evidence="1">Uncharacterized protein</fullName>
    </submittedName>
</protein>